<dbReference type="KEGG" id="laj:A0128_09195"/>
<evidence type="ECO:0000313" key="1">
    <source>
        <dbReference type="EMBL" id="AOP33998.1"/>
    </source>
</evidence>
<proteinExistence type="predicted"/>
<evidence type="ECO:0000313" key="2">
    <source>
        <dbReference type="Proteomes" id="UP000094197"/>
    </source>
</evidence>
<gene>
    <name evidence="1" type="ORF">A0128_09195</name>
</gene>
<dbReference type="Proteomes" id="UP000094197">
    <property type="component" value="Chromosome 1"/>
</dbReference>
<name>A0A1D7UWQ2_9LEPT</name>
<protein>
    <submittedName>
        <fullName evidence="1">Uncharacterized protein</fullName>
    </submittedName>
</protein>
<keyword evidence="2" id="KW-1185">Reference proteome</keyword>
<dbReference type="EMBL" id="CP015217">
    <property type="protein sequence ID" value="AOP33998.1"/>
    <property type="molecule type" value="Genomic_DNA"/>
</dbReference>
<sequence>MFYRENSFSGRFLFGASFFRQSDSTKKHLKSDFKSVRDRIRGRPFVSKNRIFKIRISKSEKQMTI</sequence>
<reference evidence="1 2" key="1">
    <citation type="submission" date="2016-04" db="EMBL/GenBank/DDBJ databases">
        <title>Complete genome seqeunce of Leptospira alstonii serovar Room22.</title>
        <authorList>
            <person name="Nally J.E."/>
            <person name="Bayles D.O."/>
            <person name="Hurley D."/>
            <person name="Fanning S."/>
            <person name="McMahon B.J."/>
            <person name="Arent Z."/>
        </authorList>
    </citation>
    <scope>NUCLEOTIDE SEQUENCE [LARGE SCALE GENOMIC DNA]</scope>
    <source>
        <strain evidence="1 2">GWTS #1</strain>
    </source>
</reference>
<organism evidence="1 2">
    <name type="scientific">Leptospira tipperaryensis</name>
    <dbReference type="NCBI Taxonomy" id="2564040"/>
    <lineage>
        <taxon>Bacteria</taxon>
        <taxon>Pseudomonadati</taxon>
        <taxon>Spirochaetota</taxon>
        <taxon>Spirochaetia</taxon>
        <taxon>Leptospirales</taxon>
        <taxon>Leptospiraceae</taxon>
        <taxon>Leptospira</taxon>
    </lineage>
</organism>
<dbReference type="AlphaFoldDB" id="A0A1D7UWQ2"/>
<accession>A0A1D7UWQ2</accession>